<evidence type="ECO:0000256" key="4">
    <source>
        <dbReference type="ARBA" id="ARBA00022692"/>
    </source>
</evidence>
<evidence type="ECO:0000256" key="2">
    <source>
        <dbReference type="ARBA" id="ARBA00007296"/>
    </source>
</evidence>
<evidence type="ECO:0000313" key="11">
    <source>
        <dbReference type="Proteomes" id="UP000198816"/>
    </source>
</evidence>
<dbReference type="AlphaFoldDB" id="A0A1H2SUI1"/>
<dbReference type="Pfam" id="PF00137">
    <property type="entry name" value="ATP-synt_C"/>
    <property type="match status" value="1"/>
</dbReference>
<dbReference type="SUPFAM" id="SSF81333">
    <property type="entry name" value="F1F0 ATP synthase subunit C"/>
    <property type="match status" value="1"/>
</dbReference>
<feature type="domain" description="V-ATPase proteolipid subunit C-like" evidence="9">
    <location>
        <begin position="54"/>
        <end position="113"/>
    </location>
</feature>
<dbReference type="InterPro" id="IPR035921">
    <property type="entry name" value="F/V-ATP_Csub_sf"/>
</dbReference>
<evidence type="ECO:0000259" key="9">
    <source>
        <dbReference type="Pfam" id="PF00137"/>
    </source>
</evidence>
<feature type="transmembrane region" description="Helical" evidence="8">
    <location>
        <begin position="57"/>
        <end position="81"/>
    </location>
</feature>
<evidence type="ECO:0000256" key="7">
    <source>
        <dbReference type="ARBA" id="ARBA00023136"/>
    </source>
</evidence>
<feature type="transmembrane region" description="Helical" evidence="8">
    <location>
        <begin position="93"/>
        <end position="114"/>
    </location>
</feature>
<evidence type="ECO:0000256" key="8">
    <source>
        <dbReference type="RuleBase" id="RU363060"/>
    </source>
</evidence>
<evidence type="ECO:0000256" key="1">
    <source>
        <dbReference type="ARBA" id="ARBA00004141"/>
    </source>
</evidence>
<evidence type="ECO:0000256" key="6">
    <source>
        <dbReference type="ARBA" id="ARBA00023065"/>
    </source>
</evidence>
<protein>
    <submittedName>
        <fullName evidence="10">V/A-type H+-transporting ATPase subunit K</fullName>
    </submittedName>
</protein>
<dbReference type="Proteomes" id="UP000198816">
    <property type="component" value="Unassembled WGS sequence"/>
</dbReference>
<dbReference type="RefSeq" id="WP_093028719.1">
    <property type="nucleotide sequence ID" value="NZ_FNNZ01000003.1"/>
</dbReference>
<dbReference type="OrthoDB" id="5771683at2"/>
<dbReference type="STRING" id="1058.SAMN05421783_103157"/>
<dbReference type="PRINTS" id="PR00122">
    <property type="entry name" value="VACATPASE"/>
</dbReference>
<evidence type="ECO:0000256" key="5">
    <source>
        <dbReference type="ARBA" id="ARBA00022989"/>
    </source>
</evidence>
<proteinExistence type="inferred from homology"/>
<keyword evidence="3 8" id="KW-0813">Transport</keyword>
<dbReference type="GO" id="GO:0046961">
    <property type="term" value="F:proton-transporting ATPase activity, rotational mechanism"/>
    <property type="evidence" value="ECO:0007669"/>
    <property type="project" value="InterPro"/>
</dbReference>
<keyword evidence="6 8" id="KW-0406">Ion transport</keyword>
<accession>A0A1H2SUI1</accession>
<keyword evidence="11" id="KW-1185">Reference proteome</keyword>
<dbReference type="GO" id="GO:0033179">
    <property type="term" value="C:proton-transporting V-type ATPase, V0 domain"/>
    <property type="evidence" value="ECO:0007669"/>
    <property type="project" value="InterPro"/>
</dbReference>
<dbReference type="Gene3D" id="1.20.120.610">
    <property type="entry name" value="lithium bound rotor ring of v- atpase"/>
    <property type="match status" value="1"/>
</dbReference>
<gene>
    <name evidence="10" type="ORF">SAMN05421783_103157</name>
</gene>
<dbReference type="InterPro" id="IPR000245">
    <property type="entry name" value="ATPase_proteolipid_csu"/>
</dbReference>
<sequence length="118" mass="11999">MNRQILFAGVMVLGVALLAGISSLLLWQPGAIAAEVVALEVTPLDPDVLRWGYLAAALATMASSIAAAYAVASIGAAAVGALAEKPDLFGRMVILVGLAEGIAIYGLIISVLILNRLG</sequence>
<dbReference type="EMBL" id="FNNZ01000003">
    <property type="protein sequence ID" value="SDW35333.1"/>
    <property type="molecule type" value="Genomic_DNA"/>
</dbReference>
<reference evidence="11" key="1">
    <citation type="submission" date="2016-10" db="EMBL/GenBank/DDBJ databases">
        <authorList>
            <person name="Varghese N."/>
            <person name="Submissions S."/>
        </authorList>
    </citation>
    <scope>NUCLEOTIDE SEQUENCE [LARGE SCALE GENOMIC DNA]</scope>
    <source>
        <strain evidence="11">DSM 217</strain>
    </source>
</reference>
<dbReference type="InterPro" id="IPR002379">
    <property type="entry name" value="ATPase_proteolipid_c-like_dom"/>
</dbReference>
<keyword evidence="7 8" id="KW-0472">Membrane</keyword>
<keyword evidence="5 8" id="KW-1133">Transmembrane helix</keyword>
<comment type="caution">
    <text evidence="8">Lacks conserved residue(s) required for the propagation of feature annotation.</text>
</comment>
<keyword evidence="4 8" id="KW-0812">Transmembrane</keyword>
<name>A0A1H2SUI1_THIRO</name>
<evidence type="ECO:0000313" key="10">
    <source>
        <dbReference type="EMBL" id="SDW35333.1"/>
    </source>
</evidence>
<dbReference type="CDD" id="cd18120">
    <property type="entry name" value="ATP-synt_Vo_Ao_c"/>
    <property type="match status" value="1"/>
</dbReference>
<comment type="similarity">
    <text evidence="2 8">Belongs to the V-ATPase proteolipid subunit family.</text>
</comment>
<comment type="subcellular location">
    <subcellularLocation>
        <location evidence="1">Membrane</location>
        <topology evidence="1">Multi-pass membrane protein</topology>
    </subcellularLocation>
</comment>
<organism evidence="10 11">
    <name type="scientific">Thiocapsa roseopersicina</name>
    <dbReference type="NCBI Taxonomy" id="1058"/>
    <lineage>
        <taxon>Bacteria</taxon>
        <taxon>Pseudomonadati</taxon>
        <taxon>Pseudomonadota</taxon>
        <taxon>Gammaproteobacteria</taxon>
        <taxon>Chromatiales</taxon>
        <taxon>Chromatiaceae</taxon>
        <taxon>Thiocapsa</taxon>
    </lineage>
</organism>
<evidence type="ECO:0000256" key="3">
    <source>
        <dbReference type="ARBA" id="ARBA00022448"/>
    </source>
</evidence>